<evidence type="ECO:0000256" key="1">
    <source>
        <dbReference type="PROSITE-ProRule" id="PRU00283"/>
    </source>
</evidence>
<organism evidence="4 5">
    <name type="scientific">Artemia franciscana</name>
    <name type="common">Brine shrimp</name>
    <name type="synonym">Artemia sanfranciscana</name>
    <dbReference type="NCBI Taxonomy" id="6661"/>
    <lineage>
        <taxon>Eukaryota</taxon>
        <taxon>Metazoa</taxon>
        <taxon>Ecdysozoa</taxon>
        <taxon>Arthropoda</taxon>
        <taxon>Crustacea</taxon>
        <taxon>Branchiopoda</taxon>
        <taxon>Anostraca</taxon>
        <taxon>Artemiidae</taxon>
        <taxon>Artemia</taxon>
    </lineage>
</organism>
<dbReference type="GO" id="GO:0008017">
    <property type="term" value="F:microtubule binding"/>
    <property type="evidence" value="ECO:0007669"/>
    <property type="project" value="InterPro"/>
</dbReference>
<evidence type="ECO:0000259" key="3">
    <source>
        <dbReference type="PROSITE" id="PS50067"/>
    </source>
</evidence>
<feature type="region of interest" description="Disordered" evidence="2">
    <location>
        <begin position="1"/>
        <end position="32"/>
    </location>
</feature>
<dbReference type="InterPro" id="IPR001752">
    <property type="entry name" value="Kinesin_motor_dom"/>
</dbReference>
<evidence type="ECO:0000313" key="4">
    <source>
        <dbReference type="EMBL" id="KAK2716497.1"/>
    </source>
</evidence>
<comment type="caution">
    <text evidence="1">Lacks conserved residue(s) required for the propagation of feature annotation.</text>
</comment>
<evidence type="ECO:0000313" key="5">
    <source>
        <dbReference type="Proteomes" id="UP001187531"/>
    </source>
</evidence>
<dbReference type="AlphaFoldDB" id="A0AA88I714"/>
<comment type="caution">
    <text evidence="4">The sequence shown here is derived from an EMBL/GenBank/DDBJ whole genome shotgun (WGS) entry which is preliminary data.</text>
</comment>
<dbReference type="GO" id="GO:0003777">
    <property type="term" value="F:microtubule motor activity"/>
    <property type="evidence" value="ECO:0007669"/>
    <property type="project" value="InterPro"/>
</dbReference>
<sequence>MTRNKNDLRRLLSGDDKPKIKIGTSATPSLIPPKEDIQQTRANVKVVVRIRPMNQTLMKNEKDSRSIHCHTVI</sequence>
<dbReference type="PROSITE" id="PS50067">
    <property type="entry name" value="KINESIN_MOTOR_2"/>
    <property type="match status" value="1"/>
</dbReference>
<comment type="similarity">
    <text evidence="1">Belongs to the TRAFAC class myosin-kinesin ATPase superfamily. Kinesin family.</text>
</comment>
<gene>
    <name evidence="4" type="ORF">QYM36_006849</name>
</gene>
<dbReference type="Proteomes" id="UP001187531">
    <property type="component" value="Unassembled WGS sequence"/>
</dbReference>
<accession>A0AA88I714</accession>
<dbReference type="GO" id="GO:0005524">
    <property type="term" value="F:ATP binding"/>
    <property type="evidence" value="ECO:0007669"/>
    <property type="project" value="InterPro"/>
</dbReference>
<proteinExistence type="inferred from homology"/>
<feature type="compositionally biased region" description="Basic and acidic residues" evidence="2">
    <location>
        <begin position="1"/>
        <end position="19"/>
    </location>
</feature>
<dbReference type="GO" id="GO:0007018">
    <property type="term" value="P:microtubule-based movement"/>
    <property type="evidence" value="ECO:0007669"/>
    <property type="project" value="InterPro"/>
</dbReference>
<protein>
    <recommendedName>
        <fullName evidence="3">Kinesin motor domain-containing protein</fullName>
    </recommendedName>
</protein>
<reference evidence="4" key="1">
    <citation type="submission" date="2023-07" db="EMBL/GenBank/DDBJ databases">
        <title>Chromosome-level genome assembly of Artemia franciscana.</title>
        <authorList>
            <person name="Jo E."/>
        </authorList>
    </citation>
    <scope>NUCLEOTIDE SEQUENCE</scope>
    <source>
        <tissue evidence="4">Whole body</tissue>
    </source>
</reference>
<evidence type="ECO:0000256" key="2">
    <source>
        <dbReference type="SAM" id="MobiDB-lite"/>
    </source>
</evidence>
<keyword evidence="5" id="KW-1185">Reference proteome</keyword>
<dbReference type="EMBL" id="JAVRJZ010000011">
    <property type="protein sequence ID" value="KAK2716497.1"/>
    <property type="molecule type" value="Genomic_DNA"/>
</dbReference>
<feature type="domain" description="Kinesin motor" evidence="3">
    <location>
        <begin position="43"/>
        <end position="73"/>
    </location>
</feature>
<name>A0AA88I714_ARTSF</name>